<reference evidence="1 2" key="1">
    <citation type="journal article" date="2022" name="DNA Res.">
        <title>Chromosomal-level genome assembly of the orchid tree Bauhinia variegata (Leguminosae; Cercidoideae) supports the allotetraploid origin hypothesis of Bauhinia.</title>
        <authorList>
            <person name="Zhong Y."/>
            <person name="Chen Y."/>
            <person name="Zheng D."/>
            <person name="Pang J."/>
            <person name="Liu Y."/>
            <person name="Luo S."/>
            <person name="Meng S."/>
            <person name="Qian L."/>
            <person name="Wei D."/>
            <person name="Dai S."/>
            <person name="Zhou R."/>
        </authorList>
    </citation>
    <scope>NUCLEOTIDE SEQUENCE [LARGE SCALE GENOMIC DNA]</scope>
    <source>
        <strain evidence="1">BV-YZ2020</strain>
    </source>
</reference>
<evidence type="ECO:0000313" key="1">
    <source>
        <dbReference type="EMBL" id="KAI4346189.1"/>
    </source>
</evidence>
<protein>
    <submittedName>
        <fullName evidence="1">Uncharacterized protein</fullName>
    </submittedName>
</protein>
<gene>
    <name evidence="1" type="ORF">L6164_013261</name>
</gene>
<dbReference type="EMBL" id="CM039430">
    <property type="protein sequence ID" value="KAI4346189.1"/>
    <property type="molecule type" value="Genomic_DNA"/>
</dbReference>
<keyword evidence="2" id="KW-1185">Reference proteome</keyword>
<name>A0ACB9PE06_BAUVA</name>
<proteinExistence type="predicted"/>
<comment type="caution">
    <text evidence="1">The sequence shown here is derived from an EMBL/GenBank/DDBJ whole genome shotgun (WGS) entry which is preliminary data.</text>
</comment>
<accession>A0ACB9PE06</accession>
<dbReference type="Proteomes" id="UP000828941">
    <property type="component" value="Chromosome 5"/>
</dbReference>
<sequence>MSGYRRNFRPRRYWDEDYEPVHYNESIGSFNNTGSGQQNVSGLKNTGYMAGDGNGSHNRNHFGDVMNNNGYVNSGTQNIGVLSTTLVVLMVMATEPWSLVALIAQRILSGFKVRSDIEIGARALIKL</sequence>
<organism evidence="1 2">
    <name type="scientific">Bauhinia variegata</name>
    <name type="common">Purple orchid tree</name>
    <name type="synonym">Phanera variegata</name>
    <dbReference type="NCBI Taxonomy" id="167791"/>
    <lineage>
        <taxon>Eukaryota</taxon>
        <taxon>Viridiplantae</taxon>
        <taxon>Streptophyta</taxon>
        <taxon>Embryophyta</taxon>
        <taxon>Tracheophyta</taxon>
        <taxon>Spermatophyta</taxon>
        <taxon>Magnoliopsida</taxon>
        <taxon>eudicotyledons</taxon>
        <taxon>Gunneridae</taxon>
        <taxon>Pentapetalae</taxon>
        <taxon>rosids</taxon>
        <taxon>fabids</taxon>
        <taxon>Fabales</taxon>
        <taxon>Fabaceae</taxon>
        <taxon>Cercidoideae</taxon>
        <taxon>Cercideae</taxon>
        <taxon>Bauhiniinae</taxon>
        <taxon>Bauhinia</taxon>
    </lineage>
</organism>
<evidence type="ECO:0000313" key="2">
    <source>
        <dbReference type="Proteomes" id="UP000828941"/>
    </source>
</evidence>